<feature type="compositionally biased region" description="Low complexity" evidence="1">
    <location>
        <begin position="166"/>
        <end position="184"/>
    </location>
</feature>
<feature type="compositionally biased region" description="Basic and acidic residues" evidence="1">
    <location>
        <begin position="1"/>
        <end position="22"/>
    </location>
</feature>
<organism evidence="2 3">
    <name type="scientific">Rhizoctonia solani</name>
    <dbReference type="NCBI Taxonomy" id="456999"/>
    <lineage>
        <taxon>Eukaryota</taxon>
        <taxon>Fungi</taxon>
        <taxon>Dikarya</taxon>
        <taxon>Basidiomycota</taxon>
        <taxon>Agaricomycotina</taxon>
        <taxon>Agaricomycetes</taxon>
        <taxon>Cantharellales</taxon>
        <taxon>Ceratobasidiaceae</taxon>
        <taxon>Rhizoctonia</taxon>
    </lineage>
</organism>
<feature type="region of interest" description="Disordered" evidence="1">
    <location>
        <begin position="166"/>
        <end position="188"/>
    </location>
</feature>
<protein>
    <submittedName>
        <fullName evidence="2">Uncharacterized protein</fullName>
    </submittedName>
</protein>
<evidence type="ECO:0000313" key="2">
    <source>
        <dbReference type="EMBL" id="CAE7124795.1"/>
    </source>
</evidence>
<accession>A0A8H3DX95</accession>
<dbReference type="EMBL" id="CAJNJQ010001175">
    <property type="protein sequence ID" value="CAE7124795.1"/>
    <property type="molecule type" value="Genomic_DNA"/>
</dbReference>
<feature type="compositionally biased region" description="Basic residues" evidence="1">
    <location>
        <begin position="28"/>
        <end position="40"/>
    </location>
</feature>
<comment type="caution">
    <text evidence="2">The sequence shown here is derived from an EMBL/GenBank/DDBJ whole genome shotgun (WGS) entry which is preliminary data.</text>
</comment>
<dbReference type="Proteomes" id="UP000663827">
    <property type="component" value="Unassembled WGS sequence"/>
</dbReference>
<feature type="compositionally biased region" description="Basic and acidic residues" evidence="1">
    <location>
        <begin position="41"/>
        <end position="56"/>
    </location>
</feature>
<reference evidence="2" key="1">
    <citation type="submission" date="2021-01" db="EMBL/GenBank/DDBJ databases">
        <authorList>
            <person name="Kaushik A."/>
        </authorList>
    </citation>
    <scope>NUCLEOTIDE SEQUENCE</scope>
    <source>
        <strain evidence="2">AG5</strain>
    </source>
</reference>
<proteinExistence type="predicted"/>
<dbReference type="AlphaFoldDB" id="A0A8H3DX95"/>
<gene>
    <name evidence="2" type="ORF">RDB_LOCUS58913</name>
</gene>
<evidence type="ECO:0000256" key="1">
    <source>
        <dbReference type="SAM" id="MobiDB-lite"/>
    </source>
</evidence>
<feature type="compositionally biased region" description="Low complexity" evidence="1">
    <location>
        <begin position="92"/>
        <end position="105"/>
    </location>
</feature>
<sequence>MVRCPRDSCSGGRDDWLTRDDYPSALTRTRHGQRRYRSRWKHPDNPTRRVAHERDRRYRGRRWSNGHGHDGRRSWRRRGYTETKRRSRDGCPSPSMPSLNLPTNNLNPSLGLSVVDFISVYHRCIAVPPAFSPAHTLAATLRLGSPALNSSASASSPAIRSAAPILAPSTSSLPNPVTPTPTLTRSPVPSVLSFTSGRHFATARALHSPA</sequence>
<name>A0A8H3DX95_9AGAM</name>
<evidence type="ECO:0000313" key="3">
    <source>
        <dbReference type="Proteomes" id="UP000663827"/>
    </source>
</evidence>
<feature type="compositionally biased region" description="Basic and acidic residues" evidence="1">
    <location>
        <begin position="67"/>
        <end position="84"/>
    </location>
</feature>
<feature type="region of interest" description="Disordered" evidence="1">
    <location>
        <begin position="1"/>
        <end position="105"/>
    </location>
</feature>